<evidence type="ECO:0000256" key="1">
    <source>
        <dbReference type="ARBA" id="ARBA00004123"/>
    </source>
</evidence>
<dbReference type="PANTHER" id="PTHR15938">
    <property type="entry name" value="TBP-1 INTERACTING PROTEIN"/>
    <property type="match status" value="1"/>
</dbReference>
<gene>
    <name evidence="8" type="ORF">CWI37_2262p0010</name>
</gene>
<keyword evidence="5" id="KW-0469">Meiosis</keyword>
<feature type="domain" description="Homologous-pairing protein 2 winged helix" evidence="7">
    <location>
        <begin position="19"/>
        <end position="76"/>
    </location>
</feature>
<accession>A0A4Q9KRX2</accession>
<dbReference type="InterPro" id="IPR010776">
    <property type="entry name" value="Hop2_WH_dom"/>
</dbReference>
<dbReference type="GO" id="GO:0003690">
    <property type="term" value="F:double-stranded DNA binding"/>
    <property type="evidence" value="ECO:0007669"/>
    <property type="project" value="TreeGrafter"/>
</dbReference>
<feature type="coiled-coil region" evidence="6">
    <location>
        <begin position="82"/>
        <end position="123"/>
    </location>
</feature>
<dbReference type="GO" id="GO:0120231">
    <property type="term" value="C:DNA recombinase auxiliary factor complex"/>
    <property type="evidence" value="ECO:0007669"/>
    <property type="project" value="TreeGrafter"/>
</dbReference>
<dbReference type="Gene3D" id="1.10.10.10">
    <property type="entry name" value="Winged helix-like DNA-binding domain superfamily/Winged helix DNA-binding domain"/>
    <property type="match status" value="1"/>
</dbReference>
<dbReference type="Proteomes" id="UP000292362">
    <property type="component" value="Unassembled WGS sequence"/>
</dbReference>
<comment type="caution">
    <text evidence="8">The sequence shown here is derived from an EMBL/GenBank/DDBJ whole genome shotgun (WGS) entry which is preliminary data.</text>
</comment>
<dbReference type="GO" id="GO:0000794">
    <property type="term" value="C:condensed nuclear chromosome"/>
    <property type="evidence" value="ECO:0007669"/>
    <property type="project" value="TreeGrafter"/>
</dbReference>
<sequence length="209" mass="23612">MKKKNEEKSKTTVSPKDVQRDILDYINTCNRPVSIAEISINFKNEISKTILQKCLNSLVENNEIAFKLYNKTNIYVKIQSGVEVGNEEISKIENKIANLKESNASLKDQLKNLNSEISKINRLPDNITLENEISSLTKEVTKNSKKIESLKKGGVISKEDMVKVCKEHTRLKTLLKKRKDIFKNILDSILEGTGAKKSAFVEELGLSDV</sequence>
<keyword evidence="3" id="KW-0233">DNA recombination</keyword>
<name>A0A4Q9KRX2_9MICR</name>
<evidence type="ECO:0000313" key="8">
    <source>
        <dbReference type="EMBL" id="TBT97448.1"/>
    </source>
</evidence>
<dbReference type="Pfam" id="PF07106">
    <property type="entry name" value="WHD_TBPIP"/>
    <property type="match status" value="1"/>
</dbReference>
<comment type="subcellular location">
    <subcellularLocation>
        <location evidence="1">Nucleus</location>
    </subcellularLocation>
</comment>
<evidence type="ECO:0000259" key="7">
    <source>
        <dbReference type="Pfam" id="PF07106"/>
    </source>
</evidence>
<keyword evidence="6" id="KW-0175">Coiled coil</keyword>
<organism evidence="8 9">
    <name type="scientific">Hamiltosporidium tvaerminnensis</name>
    <dbReference type="NCBI Taxonomy" id="1176355"/>
    <lineage>
        <taxon>Eukaryota</taxon>
        <taxon>Fungi</taxon>
        <taxon>Fungi incertae sedis</taxon>
        <taxon>Microsporidia</taxon>
        <taxon>Dubosqiidae</taxon>
        <taxon>Hamiltosporidium</taxon>
    </lineage>
</organism>
<dbReference type="InterPro" id="IPR036388">
    <property type="entry name" value="WH-like_DNA-bd_sf"/>
</dbReference>
<dbReference type="GO" id="GO:0010774">
    <property type="term" value="P:meiotic strand invasion involved in reciprocal meiotic recombination"/>
    <property type="evidence" value="ECO:0007669"/>
    <property type="project" value="TreeGrafter"/>
</dbReference>
<protein>
    <submittedName>
        <fullName evidence="8">Tat binding protein 1-interacting protein</fullName>
    </submittedName>
</protein>
<proteinExistence type="inferred from homology"/>
<evidence type="ECO:0000256" key="4">
    <source>
        <dbReference type="ARBA" id="ARBA00023242"/>
    </source>
</evidence>
<dbReference type="AlphaFoldDB" id="A0A4Q9KRX2"/>
<evidence type="ECO:0000256" key="5">
    <source>
        <dbReference type="ARBA" id="ARBA00023254"/>
    </source>
</evidence>
<reference evidence="8 9" key="1">
    <citation type="submission" date="2017-12" db="EMBL/GenBank/DDBJ databases">
        <authorList>
            <person name="Pombert J.-F."/>
            <person name="Haag K.L."/>
            <person name="Ebert D."/>
        </authorList>
    </citation>
    <scope>NUCLEOTIDE SEQUENCE [LARGE SCALE GENOMIC DNA]</scope>
    <source>
        <strain evidence="8">FI-OER-3-3</strain>
    </source>
</reference>
<dbReference type="EMBL" id="PITJ01002262">
    <property type="protein sequence ID" value="TBT97448.1"/>
    <property type="molecule type" value="Genomic_DNA"/>
</dbReference>
<evidence type="ECO:0000256" key="3">
    <source>
        <dbReference type="ARBA" id="ARBA00023172"/>
    </source>
</evidence>
<comment type="similarity">
    <text evidence="2">Belongs to the HOP2 family.</text>
</comment>
<evidence type="ECO:0000256" key="2">
    <source>
        <dbReference type="ARBA" id="ARBA00007922"/>
    </source>
</evidence>
<evidence type="ECO:0000313" key="9">
    <source>
        <dbReference type="Proteomes" id="UP000292362"/>
    </source>
</evidence>
<dbReference type="PANTHER" id="PTHR15938:SF0">
    <property type="entry name" value="HOMOLOGOUS-PAIRING PROTEIN 2 HOMOLOG"/>
    <property type="match status" value="1"/>
</dbReference>
<evidence type="ECO:0000256" key="6">
    <source>
        <dbReference type="SAM" id="Coils"/>
    </source>
</evidence>
<keyword evidence="4" id="KW-0539">Nucleus</keyword>
<dbReference type="GO" id="GO:0000709">
    <property type="term" value="P:meiotic joint molecule formation"/>
    <property type="evidence" value="ECO:0007669"/>
    <property type="project" value="TreeGrafter"/>
</dbReference>
<dbReference type="GO" id="GO:0120230">
    <property type="term" value="F:recombinase activator activity"/>
    <property type="evidence" value="ECO:0007669"/>
    <property type="project" value="TreeGrafter"/>
</dbReference>
<dbReference type="VEuPathDB" id="MicrosporidiaDB:CWI37_2262p0010"/>
<dbReference type="GO" id="GO:0007129">
    <property type="term" value="P:homologous chromosome pairing at meiosis"/>
    <property type="evidence" value="ECO:0007669"/>
    <property type="project" value="TreeGrafter"/>
</dbReference>